<dbReference type="Proteomes" id="UP000620670">
    <property type="component" value="Unassembled WGS sequence"/>
</dbReference>
<dbReference type="InterPro" id="IPR001789">
    <property type="entry name" value="Sig_transdc_resp-reg_receiver"/>
</dbReference>
<evidence type="ECO:0000256" key="5">
    <source>
        <dbReference type="SAM" id="MobiDB-lite"/>
    </source>
</evidence>
<sequence>MATFAISLSSCPFGPVSHQQPLGIVLLVEDEPLVRLVTADILMEANFRVIEAGDAEEALRVLKAEVAVDVLVSDVEMPPGMNGYELVGHVHRGWPEVAIIVSSGREWPKEDDLPPGAVFLAKPYLNATLLSHVQAAAARAQEARRLRREAGTAGGSAPVADISKTA</sequence>
<proteinExistence type="predicted"/>
<dbReference type="EMBL" id="JAELXT010000001">
    <property type="protein sequence ID" value="MBJ6123893.1"/>
    <property type="molecule type" value="Genomic_DNA"/>
</dbReference>
<dbReference type="Gene3D" id="3.40.50.2300">
    <property type="match status" value="1"/>
</dbReference>
<feature type="domain" description="Response regulatory" evidence="6">
    <location>
        <begin position="24"/>
        <end position="137"/>
    </location>
</feature>
<dbReference type="InterPro" id="IPR050595">
    <property type="entry name" value="Bact_response_regulator"/>
</dbReference>
<evidence type="ECO:0000313" key="8">
    <source>
        <dbReference type="Proteomes" id="UP000620670"/>
    </source>
</evidence>
<evidence type="ECO:0000256" key="3">
    <source>
        <dbReference type="ARBA" id="ARBA00023163"/>
    </source>
</evidence>
<dbReference type="SUPFAM" id="SSF52172">
    <property type="entry name" value="CheY-like"/>
    <property type="match status" value="1"/>
</dbReference>
<keyword evidence="3" id="KW-0804">Transcription</keyword>
<name>A0ABS0XV41_9HYPH</name>
<dbReference type="InterPro" id="IPR011006">
    <property type="entry name" value="CheY-like_superfamily"/>
</dbReference>
<evidence type="ECO:0000256" key="1">
    <source>
        <dbReference type="ARBA" id="ARBA00022553"/>
    </source>
</evidence>
<dbReference type="PANTHER" id="PTHR44591:SF3">
    <property type="entry name" value="RESPONSE REGULATORY DOMAIN-CONTAINING PROTEIN"/>
    <property type="match status" value="1"/>
</dbReference>
<evidence type="ECO:0000256" key="2">
    <source>
        <dbReference type="ARBA" id="ARBA00023015"/>
    </source>
</evidence>
<feature type="modified residue" description="4-aspartylphosphate" evidence="4">
    <location>
        <position position="74"/>
    </location>
</feature>
<evidence type="ECO:0000256" key="4">
    <source>
        <dbReference type="PROSITE-ProRule" id="PRU00169"/>
    </source>
</evidence>
<gene>
    <name evidence="7" type="ORF">JAO75_00605</name>
</gene>
<dbReference type="RefSeq" id="WP_199045747.1">
    <property type="nucleotide sequence ID" value="NZ_JAELXT010000001.1"/>
</dbReference>
<reference evidence="8" key="1">
    <citation type="submission" date="2020-12" db="EMBL/GenBank/DDBJ databases">
        <title>Hymenobacter sp.</title>
        <authorList>
            <person name="Kim M.K."/>
        </authorList>
    </citation>
    <scope>NUCLEOTIDE SEQUENCE [LARGE SCALE GENOMIC DNA]</scope>
    <source>
        <strain evidence="8">BT325</strain>
    </source>
</reference>
<organism evidence="7 8">
    <name type="scientific">Microvirga splendida</name>
    <dbReference type="NCBI Taxonomy" id="2795727"/>
    <lineage>
        <taxon>Bacteria</taxon>
        <taxon>Pseudomonadati</taxon>
        <taxon>Pseudomonadota</taxon>
        <taxon>Alphaproteobacteria</taxon>
        <taxon>Hyphomicrobiales</taxon>
        <taxon>Methylobacteriaceae</taxon>
        <taxon>Microvirga</taxon>
    </lineage>
</organism>
<keyword evidence="1 4" id="KW-0597">Phosphoprotein</keyword>
<dbReference type="Pfam" id="PF00072">
    <property type="entry name" value="Response_reg"/>
    <property type="match status" value="1"/>
</dbReference>
<keyword evidence="8" id="KW-1185">Reference proteome</keyword>
<dbReference type="PROSITE" id="PS50110">
    <property type="entry name" value="RESPONSE_REGULATORY"/>
    <property type="match status" value="1"/>
</dbReference>
<evidence type="ECO:0000259" key="6">
    <source>
        <dbReference type="PROSITE" id="PS50110"/>
    </source>
</evidence>
<dbReference type="SMART" id="SM00448">
    <property type="entry name" value="REC"/>
    <property type="match status" value="1"/>
</dbReference>
<comment type="caution">
    <text evidence="7">The sequence shown here is derived from an EMBL/GenBank/DDBJ whole genome shotgun (WGS) entry which is preliminary data.</text>
</comment>
<dbReference type="PANTHER" id="PTHR44591">
    <property type="entry name" value="STRESS RESPONSE REGULATOR PROTEIN 1"/>
    <property type="match status" value="1"/>
</dbReference>
<evidence type="ECO:0000313" key="7">
    <source>
        <dbReference type="EMBL" id="MBJ6123893.1"/>
    </source>
</evidence>
<protein>
    <submittedName>
        <fullName evidence="7">Response regulator</fullName>
    </submittedName>
</protein>
<keyword evidence="2" id="KW-0805">Transcription regulation</keyword>
<feature type="region of interest" description="Disordered" evidence="5">
    <location>
        <begin position="146"/>
        <end position="166"/>
    </location>
</feature>
<accession>A0ABS0XV41</accession>